<evidence type="ECO:0000313" key="1">
    <source>
        <dbReference type="EMBL" id="CAI6336422.1"/>
    </source>
</evidence>
<dbReference type="InterPro" id="IPR032710">
    <property type="entry name" value="NTF2-like_dom_sf"/>
</dbReference>
<dbReference type="Proteomes" id="UP001152607">
    <property type="component" value="Unassembled WGS sequence"/>
</dbReference>
<dbReference type="PANTHER" id="PTHR38436:SF1">
    <property type="entry name" value="ESTER CYCLASE"/>
    <property type="match status" value="1"/>
</dbReference>
<dbReference type="PANTHER" id="PTHR38436">
    <property type="entry name" value="POLYKETIDE CYCLASE SNOAL-LIKE DOMAIN"/>
    <property type="match status" value="1"/>
</dbReference>
<comment type="caution">
    <text evidence="1">The sequence shown here is derived from an EMBL/GenBank/DDBJ whole genome shotgun (WGS) entry which is preliminary data.</text>
</comment>
<gene>
    <name evidence="1" type="ORF">PDIGIT_LOCUS9521</name>
</gene>
<dbReference type="SUPFAM" id="SSF54427">
    <property type="entry name" value="NTF2-like"/>
    <property type="match status" value="1"/>
</dbReference>
<organism evidence="1 2">
    <name type="scientific">Periconia digitata</name>
    <dbReference type="NCBI Taxonomy" id="1303443"/>
    <lineage>
        <taxon>Eukaryota</taxon>
        <taxon>Fungi</taxon>
        <taxon>Dikarya</taxon>
        <taxon>Ascomycota</taxon>
        <taxon>Pezizomycotina</taxon>
        <taxon>Dothideomycetes</taxon>
        <taxon>Pleosporomycetidae</taxon>
        <taxon>Pleosporales</taxon>
        <taxon>Massarineae</taxon>
        <taxon>Periconiaceae</taxon>
        <taxon>Periconia</taxon>
    </lineage>
</organism>
<sequence length="185" mass="21425">MLCHTIFQIFNQQISKDFSPVRPHCLLRTNQPDLSHYSRIAPLQSHIHNKHFSSMASQENANRALYETYLSLCNAHDFDGMEKLYTSPITINDEPWAPSQVTDQFKPLVVAFPDFRWRVRHMGADGAFLYLHFEITGSHQGEFQGIASTGRRVKTTQFTIYEVKDGKFTAVWDYLDLDKVVEQIQ</sequence>
<evidence type="ECO:0000313" key="2">
    <source>
        <dbReference type="Proteomes" id="UP001152607"/>
    </source>
</evidence>
<dbReference type="Pfam" id="PF07366">
    <property type="entry name" value="SnoaL"/>
    <property type="match status" value="1"/>
</dbReference>
<proteinExistence type="predicted"/>
<dbReference type="EMBL" id="CAOQHR010000006">
    <property type="protein sequence ID" value="CAI6336422.1"/>
    <property type="molecule type" value="Genomic_DNA"/>
</dbReference>
<dbReference type="GO" id="GO:0030638">
    <property type="term" value="P:polyketide metabolic process"/>
    <property type="evidence" value="ECO:0007669"/>
    <property type="project" value="InterPro"/>
</dbReference>
<name>A0A9W4UKN5_9PLEO</name>
<dbReference type="Gene3D" id="3.10.450.50">
    <property type="match status" value="1"/>
</dbReference>
<accession>A0A9W4UKN5</accession>
<reference evidence="1" key="1">
    <citation type="submission" date="2023-01" db="EMBL/GenBank/DDBJ databases">
        <authorList>
            <person name="Van Ghelder C."/>
            <person name="Rancurel C."/>
        </authorList>
    </citation>
    <scope>NUCLEOTIDE SEQUENCE</scope>
    <source>
        <strain evidence="1">CNCM I-4278</strain>
    </source>
</reference>
<dbReference type="OrthoDB" id="3428563at2759"/>
<dbReference type="InterPro" id="IPR009959">
    <property type="entry name" value="Cyclase_SnoaL-like"/>
</dbReference>
<protein>
    <submittedName>
        <fullName evidence="1">Uncharacterized protein</fullName>
    </submittedName>
</protein>
<keyword evidence="2" id="KW-1185">Reference proteome</keyword>
<dbReference type="AlphaFoldDB" id="A0A9W4UKN5"/>